<dbReference type="Pfam" id="PF00702">
    <property type="entry name" value="Hydrolase"/>
    <property type="match status" value="1"/>
</dbReference>
<dbReference type="PANTHER" id="PTHR43520">
    <property type="entry name" value="ATP7, ISOFORM B"/>
    <property type="match status" value="1"/>
</dbReference>
<organism evidence="15 16">
    <name type="scientific">Lishizhenia tianjinensis</name>
    <dbReference type="NCBI Taxonomy" id="477690"/>
    <lineage>
        <taxon>Bacteria</taxon>
        <taxon>Pseudomonadati</taxon>
        <taxon>Bacteroidota</taxon>
        <taxon>Flavobacteriia</taxon>
        <taxon>Flavobacteriales</taxon>
        <taxon>Crocinitomicaceae</taxon>
        <taxon>Lishizhenia</taxon>
    </lineage>
</organism>
<keyword evidence="16" id="KW-1185">Reference proteome</keyword>
<keyword evidence="5 12" id="KW-0812">Transmembrane</keyword>
<evidence type="ECO:0000256" key="3">
    <source>
        <dbReference type="ARBA" id="ARBA00022475"/>
    </source>
</evidence>
<dbReference type="InterPro" id="IPR001757">
    <property type="entry name" value="P_typ_ATPase"/>
</dbReference>
<dbReference type="GO" id="GO:0055070">
    <property type="term" value="P:copper ion homeostasis"/>
    <property type="evidence" value="ECO:0007669"/>
    <property type="project" value="TreeGrafter"/>
</dbReference>
<feature type="transmembrane region" description="Helical" evidence="12">
    <location>
        <begin position="434"/>
        <end position="458"/>
    </location>
</feature>
<dbReference type="InterPro" id="IPR023214">
    <property type="entry name" value="HAD_sf"/>
</dbReference>
<dbReference type="SUPFAM" id="SSF56784">
    <property type="entry name" value="HAD-like"/>
    <property type="match status" value="1"/>
</dbReference>
<dbReference type="Proteomes" id="UP000236454">
    <property type="component" value="Unassembled WGS sequence"/>
</dbReference>
<dbReference type="OrthoDB" id="1521937at2"/>
<feature type="domain" description="Putative metal-binding" evidence="14">
    <location>
        <begin position="2"/>
        <end position="73"/>
    </location>
</feature>
<dbReference type="Gene3D" id="3.40.1110.10">
    <property type="entry name" value="Calcium-transporting ATPase, cytoplasmic domain N"/>
    <property type="match status" value="1"/>
</dbReference>
<keyword evidence="8" id="KW-1278">Translocase</keyword>
<keyword evidence="2" id="KW-0813">Transport</keyword>
<dbReference type="Pfam" id="PF00122">
    <property type="entry name" value="E1-E2_ATPase"/>
    <property type="match status" value="1"/>
</dbReference>
<dbReference type="InterPro" id="IPR023299">
    <property type="entry name" value="ATPase_P-typ_cyto_dom_N"/>
</dbReference>
<evidence type="ECO:0000256" key="9">
    <source>
        <dbReference type="ARBA" id="ARBA00022989"/>
    </source>
</evidence>
<dbReference type="AlphaFoldDB" id="A0A1I7B905"/>
<dbReference type="InterPro" id="IPR021993">
    <property type="entry name" value="ATPase-cat-bd"/>
</dbReference>
<evidence type="ECO:0000256" key="4">
    <source>
        <dbReference type="ARBA" id="ARBA00022553"/>
    </source>
</evidence>
<dbReference type="STRING" id="477690.SAMN05216474_2581"/>
<evidence type="ECO:0000256" key="5">
    <source>
        <dbReference type="ARBA" id="ARBA00022692"/>
    </source>
</evidence>
<evidence type="ECO:0000256" key="7">
    <source>
        <dbReference type="ARBA" id="ARBA00022842"/>
    </source>
</evidence>
<evidence type="ECO:0000313" key="15">
    <source>
        <dbReference type="EMBL" id="SFT83612.1"/>
    </source>
</evidence>
<keyword evidence="9 12" id="KW-1133">Transmembrane helix</keyword>
<feature type="transmembrane region" description="Helical" evidence="12">
    <location>
        <begin position="194"/>
        <end position="212"/>
    </location>
</feature>
<feature type="domain" description="P-type ATPase A" evidence="13">
    <location>
        <begin position="296"/>
        <end position="386"/>
    </location>
</feature>
<name>A0A1I7B905_9FLAO</name>
<keyword evidence="6" id="KW-0479">Metal-binding</keyword>
<reference evidence="15 16" key="1">
    <citation type="submission" date="2016-10" db="EMBL/GenBank/DDBJ databases">
        <authorList>
            <person name="de Groot N.N."/>
        </authorList>
    </citation>
    <scope>NUCLEOTIDE SEQUENCE [LARGE SCALE GENOMIC DNA]</scope>
    <source>
        <strain evidence="15 16">CGMCC 1.7005</strain>
    </source>
</reference>
<evidence type="ECO:0000256" key="11">
    <source>
        <dbReference type="ARBA" id="ARBA00023136"/>
    </source>
</evidence>
<dbReference type="Pfam" id="PF12156">
    <property type="entry name" value="ATPase-cat_bd"/>
    <property type="match status" value="1"/>
</dbReference>
<feature type="transmembrane region" description="Helical" evidence="12">
    <location>
        <begin position="724"/>
        <end position="749"/>
    </location>
</feature>
<evidence type="ECO:0000256" key="10">
    <source>
        <dbReference type="ARBA" id="ARBA00023065"/>
    </source>
</evidence>
<dbReference type="Gene3D" id="2.70.150.10">
    <property type="entry name" value="Calcium-transporting ATPase, cytoplasmic transduction domain A"/>
    <property type="match status" value="1"/>
</dbReference>
<comment type="subcellular location">
    <subcellularLocation>
        <location evidence="1">Cell membrane</location>
        <topology evidence="1">Multi-pass membrane protein</topology>
    </subcellularLocation>
</comment>
<dbReference type="PRINTS" id="PR00119">
    <property type="entry name" value="CATATPASE"/>
</dbReference>
<feature type="transmembrane region" description="Helical" evidence="12">
    <location>
        <begin position="755"/>
        <end position="777"/>
    </location>
</feature>
<feature type="transmembrane region" description="Helical" evidence="12">
    <location>
        <begin position="224"/>
        <end position="242"/>
    </location>
</feature>
<dbReference type="GO" id="GO:0005524">
    <property type="term" value="F:ATP binding"/>
    <property type="evidence" value="ECO:0007669"/>
    <property type="project" value="InterPro"/>
</dbReference>
<keyword evidence="10" id="KW-0406">Ion transport</keyword>
<accession>A0A1I7B905</accession>
<evidence type="ECO:0000256" key="8">
    <source>
        <dbReference type="ARBA" id="ARBA00022967"/>
    </source>
</evidence>
<feature type="transmembrane region" description="Helical" evidence="12">
    <location>
        <begin position="248"/>
        <end position="269"/>
    </location>
</feature>
<feature type="transmembrane region" description="Helical" evidence="12">
    <location>
        <begin position="410"/>
        <end position="428"/>
    </location>
</feature>
<dbReference type="InterPro" id="IPR059000">
    <property type="entry name" value="ATPase_P-type_domA"/>
</dbReference>
<dbReference type="GO" id="GO:0016887">
    <property type="term" value="F:ATP hydrolysis activity"/>
    <property type="evidence" value="ECO:0007669"/>
    <property type="project" value="InterPro"/>
</dbReference>
<dbReference type="InterPro" id="IPR036163">
    <property type="entry name" value="HMA_dom_sf"/>
</dbReference>
<dbReference type="InterPro" id="IPR036412">
    <property type="entry name" value="HAD-like_sf"/>
</dbReference>
<keyword evidence="4" id="KW-0597">Phosphoprotein</keyword>
<keyword evidence="3" id="KW-1003">Cell membrane</keyword>
<feature type="transmembrane region" description="Helical" evidence="12">
    <location>
        <begin position="160"/>
        <end position="179"/>
    </location>
</feature>
<dbReference type="SUPFAM" id="SSF81653">
    <property type="entry name" value="Calcium ATPase, transduction domain A"/>
    <property type="match status" value="1"/>
</dbReference>
<evidence type="ECO:0000256" key="2">
    <source>
        <dbReference type="ARBA" id="ARBA00022448"/>
    </source>
</evidence>
<gene>
    <name evidence="15" type="ORF">SAMN05216474_2581</name>
</gene>
<dbReference type="InterPro" id="IPR008250">
    <property type="entry name" value="ATPase_P-typ_transduc_dom_A_sf"/>
</dbReference>
<dbReference type="SUPFAM" id="SSF81665">
    <property type="entry name" value="Calcium ATPase, transmembrane domain M"/>
    <property type="match status" value="1"/>
</dbReference>
<keyword evidence="7" id="KW-0460">Magnesium</keyword>
<protein>
    <submittedName>
        <fullName evidence="15">Cu+-exporting ATPase</fullName>
    </submittedName>
</protein>
<dbReference type="Gene3D" id="3.40.50.1000">
    <property type="entry name" value="HAD superfamily/HAD-like"/>
    <property type="match status" value="1"/>
</dbReference>
<evidence type="ECO:0000259" key="14">
    <source>
        <dbReference type="Pfam" id="PF12156"/>
    </source>
</evidence>
<evidence type="ECO:0000313" key="16">
    <source>
        <dbReference type="Proteomes" id="UP000236454"/>
    </source>
</evidence>
<dbReference type="GO" id="GO:0005886">
    <property type="term" value="C:plasma membrane"/>
    <property type="evidence" value="ECO:0007669"/>
    <property type="project" value="UniProtKB-SubCell"/>
</dbReference>
<dbReference type="PANTHER" id="PTHR43520:SF5">
    <property type="entry name" value="CATION-TRANSPORTING P-TYPE ATPASE-RELATED"/>
    <property type="match status" value="1"/>
</dbReference>
<dbReference type="NCBIfam" id="TIGR01494">
    <property type="entry name" value="ATPase_P-type"/>
    <property type="match status" value="1"/>
</dbReference>
<dbReference type="SUPFAM" id="SSF55008">
    <property type="entry name" value="HMA, heavy metal-associated domain"/>
    <property type="match status" value="1"/>
</dbReference>
<dbReference type="GO" id="GO:0005507">
    <property type="term" value="F:copper ion binding"/>
    <property type="evidence" value="ECO:0007669"/>
    <property type="project" value="TreeGrafter"/>
</dbReference>
<evidence type="ECO:0000259" key="13">
    <source>
        <dbReference type="Pfam" id="PF00122"/>
    </source>
</evidence>
<sequence length="782" mass="88211">MNCYHCGDTCASTIVLDDKNFCCNGCKSVYEILQHNALGDFYTINNSPGVKIDENQQGYFDFLLLPEIQKKYLFFENETLKKVVFHLPQIHCNSCIWLLENLPKIYEGLEHAEVNFNAKKVQFTLTKNADIIAFASFLQKLGYPPDFSTQETVAKSNKKLLIKIGVAGFCFGNIMLFAFPEYLGMSEDESFRDLFLYLSFFLSLPVTFYSGWDYFKNSFIGLKNGVFNMDLPIVLGLITLFVRSTYELFVYTGQAYFDSLSGLIFFLLIGKWYQDKTYNHLNFDRDTLSFFPIAIQRKKGEAFETTNISDLQPGDIIQVRHKELIPADALVMEGKPVIDYSFVTGESTPEYPTQKEAVYAGGKQMGGRILLQVVKKTDQSYLTSLWNTQNSSLRPKDHKLTLLSNALSKYFTLFILLLSLGTATYWYFHDVNMIWRSVSAVLIVACPCALALSLPFTYGNAQRLLAKNAFFVRKMDLIDNLPDVTDIIFDKTGTLTDTSAIELSFDGKLNQEEIDTLFTATASSLHPLSIAIHNYLKEHYEPQKTEIEAFAETPGQGLSFKKGNLTYKVGSSEFTELEGKKDINGVFVTINGYYHCWFRATHNFRPGVQESIAKLHHKYTLHLLTGDKNKNEAFLKREFGFLNLHFNQKPSDKLAYVEQLEQEGKKVMMIGDGINDAAALSRSSFGVAVANKEHGFTPASDAILDGKKLHLLPQIMKFAKQSKAIVVSSFTLSFLYNAIGLFIAVQGIFAPVFAAILMPLSSISVVLFTTLSTSIVARRTLR</sequence>
<proteinExistence type="predicted"/>
<dbReference type="RefSeq" id="WP_090251036.1">
    <property type="nucleotide sequence ID" value="NZ_FPAS01000005.1"/>
</dbReference>
<evidence type="ECO:0000256" key="1">
    <source>
        <dbReference type="ARBA" id="ARBA00004651"/>
    </source>
</evidence>
<dbReference type="GO" id="GO:0043682">
    <property type="term" value="F:P-type divalent copper transporter activity"/>
    <property type="evidence" value="ECO:0007669"/>
    <property type="project" value="TreeGrafter"/>
</dbReference>
<keyword evidence="11 12" id="KW-0472">Membrane</keyword>
<evidence type="ECO:0000256" key="6">
    <source>
        <dbReference type="ARBA" id="ARBA00022723"/>
    </source>
</evidence>
<dbReference type="InterPro" id="IPR023298">
    <property type="entry name" value="ATPase_P-typ_TM_dom_sf"/>
</dbReference>
<dbReference type="EMBL" id="FPAS01000005">
    <property type="protein sequence ID" value="SFT83612.1"/>
    <property type="molecule type" value="Genomic_DNA"/>
</dbReference>
<evidence type="ECO:0000256" key="12">
    <source>
        <dbReference type="SAM" id="Phobius"/>
    </source>
</evidence>